<feature type="compositionally biased region" description="Low complexity" evidence="1">
    <location>
        <begin position="46"/>
        <end position="62"/>
    </location>
</feature>
<evidence type="ECO:0000313" key="3">
    <source>
        <dbReference type="Proteomes" id="UP001445076"/>
    </source>
</evidence>
<organism evidence="2 3">
    <name type="scientific">Cherax quadricarinatus</name>
    <name type="common">Australian red claw crayfish</name>
    <dbReference type="NCBI Taxonomy" id="27406"/>
    <lineage>
        <taxon>Eukaryota</taxon>
        <taxon>Metazoa</taxon>
        <taxon>Ecdysozoa</taxon>
        <taxon>Arthropoda</taxon>
        <taxon>Crustacea</taxon>
        <taxon>Multicrustacea</taxon>
        <taxon>Malacostraca</taxon>
        <taxon>Eumalacostraca</taxon>
        <taxon>Eucarida</taxon>
        <taxon>Decapoda</taxon>
        <taxon>Pleocyemata</taxon>
        <taxon>Astacidea</taxon>
        <taxon>Parastacoidea</taxon>
        <taxon>Parastacidae</taxon>
        <taxon>Cherax</taxon>
    </lineage>
</organism>
<evidence type="ECO:0000313" key="2">
    <source>
        <dbReference type="EMBL" id="KAK8727856.1"/>
    </source>
</evidence>
<dbReference type="EMBL" id="JARKIK010000074">
    <property type="protein sequence ID" value="KAK8727856.1"/>
    <property type="molecule type" value="Genomic_DNA"/>
</dbReference>
<proteinExistence type="predicted"/>
<sequence length="101" mass="10202">MAWGEAQTPEDETGLADREDVDRGVGVGEEGVGVARPLAPPPAPPSTSSSSASSGESDVGASPSPDHQVALILGLFFWPGLAVHSRGEEARRAPTALSPSG</sequence>
<reference evidence="2 3" key="1">
    <citation type="journal article" date="2024" name="BMC Genomics">
        <title>Genome assembly of redclaw crayfish (Cherax quadricarinatus) provides insights into its immune adaptation and hypoxia tolerance.</title>
        <authorList>
            <person name="Liu Z."/>
            <person name="Zheng J."/>
            <person name="Li H."/>
            <person name="Fang K."/>
            <person name="Wang S."/>
            <person name="He J."/>
            <person name="Zhou D."/>
            <person name="Weng S."/>
            <person name="Chi M."/>
            <person name="Gu Z."/>
            <person name="He J."/>
            <person name="Li F."/>
            <person name="Wang M."/>
        </authorList>
    </citation>
    <scope>NUCLEOTIDE SEQUENCE [LARGE SCALE GENOMIC DNA]</scope>
    <source>
        <strain evidence="2">ZL_2023a</strain>
    </source>
</reference>
<feature type="region of interest" description="Disordered" evidence="1">
    <location>
        <begin position="1"/>
        <end position="65"/>
    </location>
</feature>
<accession>A0AAW0WAA4</accession>
<comment type="caution">
    <text evidence="2">The sequence shown here is derived from an EMBL/GenBank/DDBJ whole genome shotgun (WGS) entry which is preliminary data.</text>
</comment>
<dbReference type="Proteomes" id="UP001445076">
    <property type="component" value="Unassembled WGS sequence"/>
</dbReference>
<name>A0AAW0WAA4_CHEQU</name>
<protein>
    <submittedName>
        <fullName evidence="2">Uncharacterized protein</fullName>
    </submittedName>
</protein>
<evidence type="ECO:0000256" key="1">
    <source>
        <dbReference type="SAM" id="MobiDB-lite"/>
    </source>
</evidence>
<keyword evidence="3" id="KW-1185">Reference proteome</keyword>
<gene>
    <name evidence="2" type="ORF">OTU49_009486</name>
</gene>
<dbReference type="AlphaFoldDB" id="A0AAW0WAA4"/>